<evidence type="ECO:0000313" key="2">
    <source>
        <dbReference type="EMBL" id="OBZ77062.1"/>
    </source>
</evidence>
<gene>
    <name evidence="2" type="ORF">A0H81_03563</name>
</gene>
<keyword evidence="3" id="KW-1185">Reference proteome</keyword>
<dbReference type="EMBL" id="LUGG01000003">
    <property type="protein sequence ID" value="OBZ77062.1"/>
    <property type="molecule type" value="Genomic_DNA"/>
</dbReference>
<accession>A0A1C7MJL7</accession>
<sequence length="60" mass="6256">MLEIRGLAAATSALGTTAGGTRTDDDHARRCHKRDHSDPRGHVTPANKNGSSLVPHGAGR</sequence>
<feature type="region of interest" description="Disordered" evidence="1">
    <location>
        <begin position="1"/>
        <end position="60"/>
    </location>
</feature>
<feature type="compositionally biased region" description="Low complexity" evidence="1">
    <location>
        <begin position="1"/>
        <end position="21"/>
    </location>
</feature>
<proteinExistence type="predicted"/>
<protein>
    <submittedName>
        <fullName evidence="2">Uncharacterized protein</fullName>
    </submittedName>
</protein>
<dbReference type="AlphaFoldDB" id="A0A1C7MJL7"/>
<evidence type="ECO:0000313" key="3">
    <source>
        <dbReference type="Proteomes" id="UP000092993"/>
    </source>
</evidence>
<reference evidence="2 3" key="1">
    <citation type="submission" date="2016-03" db="EMBL/GenBank/DDBJ databases">
        <title>Whole genome sequencing of Grifola frondosa 9006-11.</title>
        <authorList>
            <person name="Min B."/>
            <person name="Park H."/>
            <person name="Kim J.-G."/>
            <person name="Cho H."/>
            <person name="Oh Y.-L."/>
            <person name="Kong W.-S."/>
            <person name="Choi I.-G."/>
        </authorList>
    </citation>
    <scope>NUCLEOTIDE SEQUENCE [LARGE SCALE GENOMIC DNA]</scope>
    <source>
        <strain evidence="2 3">9006-11</strain>
    </source>
</reference>
<comment type="caution">
    <text evidence="2">The sequence shown here is derived from an EMBL/GenBank/DDBJ whole genome shotgun (WGS) entry which is preliminary data.</text>
</comment>
<dbReference type="Proteomes" id="UP000092993">
    <property type="component" value="Unassembled WGS sequence"/>
</dbReference>
<evidence type="ECO:0000256" key="1">
    <source>
        <dbReference type="SAM" id="MobiDB-lite"/>
    </source>
</evidence>
<organism evidence="2 3">
    <name type="scientific">Grifola frondosa</name>
    <name type="common">Maitake</name>
    <name type="synonym">Polyporus frondosus</name>
    <dbReference type="NCBI Taxonomy" id="5627"/>
    <lineage>
        <taxon>Eukaryota</taxon>
        <taxon>Fungi</taxon>
        <taxon>Dikarya</taxon>
        <taxon>Basidiomycota</taxon>
        <taxon>Agaricomycotina</taxon>
        <taxon>Agaricomycetes</taxon>
        <taxon>Polyporales</taxon>
        <taxon>Grifolaceae</taxon>
        <taxon>Grifola</taxon>
    </lineage>
</organism>
<name>A0A1C7MJL7_GRIFR</name>